<reference evidence="1 2" key="1">
    <citation type="journal article" date="2012" name="Eukaryot. Cell">
        <title>Genome sequence of the fungus Glarea lozoyensis: the first genome sequence of a species from the Helotiaceae family.</title>
        <authorList>
            <person name="Youssar L."/>
            <person name="Gruening B.A."/>
            <person name="Erxleben A."/>
            <person name="Guenther S."/>
            <person name="Huettel W."/>
        </authorList>
    </citation>
    <scope>NUCLEOTIDE SEQUENCE [LARGE SCALE GENOMIC DNA]</scope>
    <source>
        <strain evidence="2">ATCC 74030 / MF5533</strain>
    </source>
</reference>
<proteinExistence type="predicted"/>
<gene>
    <name evidence="1" type="ORF">M7I_1102</name>
</gene>
<name>H0EF64_GLAL7</name>
<dbReference type="EMBL" id="AGUE01000018">
    <property type="protein sequence ID" value="EHL02840.1"/>
    <property type="molecule type" value="Genomic_DNA"/>
</dbReference>
<dbReference type="OrthoDB" id="10522101at2759"/>
<dbReference type="AlphaFoldDB" id="H0EF64"/>
<evidence type="ECO:0000313" key="1">
    <source>
        <dbReference type="EMBL" id="EHL02840.1"/>
    </source>
</evidence>
<keyword evidence="2" id="KW-1185">Reference proteome</keyword>
<comment type="caution">
    <text evidence="1">The sequence shown here is derived from an EMBL/GenBank/DDBJ whole genome shotgun (WGS) entry which is preliminary data.</text>
</comment>
<protein>
    <submittedName>
        <fullName evidence="1">Uncharacterized protein</fullName>
    </submittedName>
</protein>
<accession>H0EF64</accession>
<sequence>MEWLKLTRIYERPCASMMNDYPGCVIKMEGHYDDLTWFFGTPKKVSCLIYVCKEFKHAIKGASVAVKDERKAKKCPLCPRSAPVRYLERAKGESGWV</sequence>
<dbReference type="InParanoid" id="H0EF64"/>
<evidence type="ECO:0000313" key="2">
    <source>
        <dbReference type="Proteomes" id="UP000005446"/>
    </source>
</evidence>
<dbReference type="HOGENOM" id="CLU_2346891_0_0_1"/>
<dbReference type="Proteomes" id="UP000005446">
    <property type="component" value="Unassembled WGS sequence"/>
</dbReference>
<organism evidence="1 2">
    <name type="scientific">Glarea lozoyensis (strain ATCC 74030 / MF5533)</name>
    <dbReference type="NCBI Taxonomy" id="1104152"/>
    <lineage>
        <taxon>Eukaryota</taxon>
        <taxon>Fungi</taxon>
        <taxon>Dikarya</taxon>
        <taxon>Ascomycota</taxon>
        <taxon>Pezizomycotina</taxon>
        <taxon>Leotiomycetes</taxon>
        <taxon>Helotiales</taxon>
        <taxon>Helotiaceae</taxon>
        <taxon>Glarea</taxon>
    </lineage>
</organism>